<dbReference type="Pfam" id="PF05569">
    <property type="entry name" value="Peptidase_M56"/>
    <property type="match status" value="1"/>
</dbReference>
<keyword evidence="4" id="KW-1185">Reference proteome</keyword>
<protein>
    <submittedName>
        <fullName evidence="3">Regulatory protein BlaR1</fullName>
    </submittedName>
</protein>
<reference evidence="3 4" key="1">
    <citation type="submission" date="2019-02" db="EMBL/GenBank/DDBJ databases">
        <title>Deep-cultivation of Planctomycetes and their phenomic and genomic characterization uncovers novel biology.</title>
        <authorList>
            <person name="Wiegand S."/>
            <person name="Jogler M."/>
            <person name="Boedeker C."/>
            <person name="Pinto D."/>
            <person name="Vollmers J."/>
            <person name="Rivas-Marin E."/>
            <person name="Kohn T."/>
            <person name="Peeters S.H."/>
            <person name="Heuer A."/>
            <person name="Rast P."/>
            <person name="Oberbeckmann S."/>
            <person name="Bunk B."/>
            <person name="Jeske O."/>
            <person name="Meyerdierks A."/>
            <person name="Storesund J.E."/>
            <person name="Kallscheuer N."/>
            <person name="Luecker S."/>
            <person name="Lage O.M."/>
            <person name="Pohl T."/>
            <person name="Merkel B.J."/>
            <person name="Hornburger P."/>
            <person name="Mueller R.-W."/>
            <person name="Bruemmer F."/>
            <person name="Labrenz M."/>
            <person name="Spormann A.M."/>
            <person name="Op Den Camp H."/>
            <person name="Overmann J."/>
            <person name="Amann R."/>
            <person name="Jetten M.S.M."/>
            <person name="Mascher T."/>
            <person name="Medema M.H."/>
            <person name="Devos D.P."/>
            <person name="Kaster A.-K."/>
            <person name="Ovreas L."/>
            <person name="Rohde M."/>
            <person name="Galperin M.Y."/>
            <person name="Jogler C."/>
        </authorList>
    </citation>
    <scope>NUCLEOTIDE SEQUENCE [LARGE SCALE GENOMIC DNA]</scope>
    <source>
        <strain evidence="3 4">Poly51</strain>
    </source>
</reference>
<dbReference type="Gene3D" id="3.30.2010.10">
    <property type="entry name" value="Metalloproteases ('zincins'), catalytic domain"/>
    <property type="match status" value="1"/>
</dbReference>
<sequence length="714" mass="77534">MMTEAFLSSLYRASWQGGIAFAIVGLVAILLSRITTVPARIQHWWWRLVSLKFLIALVVIPTIAIPVLPPILEVTPSANPMAQQTSVLTESNTIPSAVPATTPTRIPTLDAATTESIDTEPVDGRNAQASWLMAIWCIGLLTSLVWLVIQWRQSRRIAMQPLDSGSITDNYRGLVQQFKLPRAPELMVSDEVSGPVLVGFVNPRIVLSRHLVAHASDDEVRCVLAHELAHASRGDLVWNIVPAIAQAIFWFHPMAWWLHRQWRITGEMACDELAVRRMGRPVPEYARGLLSVAVLVASMRPMPHQVGQVAAFRSSESLKRRLMAMKTNPFGSKRQVTLGLLLTTVAAVGFFCPVALTQRTANAQPAPKDPKPLADAEQKPGEVSEFGANMNFEDVSDRGLPTGWGGGGKGYDLSADKQNGRGGGASAHLASKDGGVFGTFTQCMSVDGLVGKRIELSGHIKSDVQGTGGLWMRVDGGKDKVLAFDNMGDRRIQGKTDWTPHSVVLDVPNTATGICFGFLMTGKGDLWGDDFLIRVVGEAGKGPKLTGGPLTNAGLPTQPSNLDFEKISRNNPDFADQWGGGGMGYELVRDKDDKHSGEASGRIARVKPSGNFGTFTQMFQSDDYRGKRIRLSGFLKTKDAKSSGLWMRIDGPGDQPLGFDNMQDRGVKGTTDWTTYEIELDVPAEATNIAIGFLLIGDGTIWGDDLKLEVVDAS</sequence>
<feature type="transmembrane region" description="Helical" evidence="1">
    <location>
        <begin position="44"/>
        <end position="68"/>
    </location>
</feature>
<evidence type="ECO:0000259" key="2">
    <source>
        <dbReference type="Pfam" id="PF05569"/>
    </source>
</evidence>
<feature type="transmembrane region" description="Helical" evidence="1">
    <location>
        <begin position="129"/>
        <end position="149"/>
    </location>
</feature>
<feature type="transmembrane region" description="Helical" evidence="1">
    <location>
        <begin position="13"/>
        <end position="32"/>
    </location>
</feature>
<dbReference type="Proteomes" id="UP000318288">
    <property type="component" value="Unassembled WGS sequence"/>
</dbReference>
<dbReference type="PANTHER" id="PTHR34978">
    <property type="entry name" value="POSSIBLE SENSOR-TRANSDUCER PROTEIN BLAR"/>
    <property type="match status" value="1"/>
</dbReference>
<comment type="caution">
    <text evidence="3">The sequence shown here is derived from an EMBL/GenBank/DDBJ whole genome shotgun (WGS) entry which is preliminary data.</text>
</comment>
<keyword evidence="1" id="KW-0812">Transmembrane</keyword>
<feature type="transmembrane region" description="Helical" evidence="1">
    <location>
        <begin position="336"/>
        <end position="356"/>
    </location>
</feature>
<dbReference type="RefSeq" id="WP_146457798.1">
    <property type="nucleotide sequence ID" value="NZ_SJPW01000003.1"/>
</dbReference>
<accession>A0A5C6F7P9</accession>
<keyword evidence="1" id="KW-0472">Membrane</keyword>
<evidence type="ECO:0000313" key="4">
    <source>
        <dbReference type="Proteomes" id="UP000318288"/>
    </source>
</evidence>
<dbReference type="CDD" id="cd07341">
    <property type="entry name" value="M56_BlaR1_MecR1_like"/>
    <property type="match status" value="1"/>
</dbReference>
<dbReference type="Gene3D" id="2.60.120.260">
    <property type="entry name" value="Galactose-binding domain-like"/>
    <property type="match status" value="2"/>
</dbReference>
<dbReference type="OrthoDB" id="291597at2"/>
<dbReference type="InterPro" id="IPR008756">
    <property type="entry name" value="Peptidase_M56"/>
</dbReference>
<proteinExistence type="predicted"/>
<dbReference type="EMBL" id="SJPW01000003">
    <property type="protein sequence ID" value="TWU56600.1"/>
    <property type="molecule type" value="Genomic_DNA"/>
</dbReference>
<dbReference type="PANTHER" id="PTHR34978:SF3">
    <property type="entry name" value="SLR0241 PROTEIN"/>
    <property type="match status" value="1"/>
</dbReference>
<name>A0A5C6F7P9_9BACT</name>
<evidence type="ECO:0000256" key="1">
    <source>
        <dbReference type="SAM" id="Phobius"/>
    </source>
</evidence>
<dbReference type="AlphaFoldDB" id="A0A5C6F7P9"/>
<feature type="domain" description="Peptidase M56" evidence="2">
    <location>
        <begin position="19"/>
        <end position="324"/>
    </location>
</feature>
<organism evidence="3 4">
    <name type="scientific">Rubripirellula tenax</name>
    <dbReference type="NCBI Taxonomy" id="2528015"/>
    <lineage>
        <taxon>Bacteria</taxon>
        <taxon>Pseudomonadati</taxon>
        <taxon>Planctomycetota</taxon>
        <taxon>Planctomycetia</taxon>
        <taxon>Pirellulales</taxon>
        <taxon>Pirellulaceae</taxon>
        <taxon>Rubripirellula</taxon>
    </lineage>
</organism>
<dbReference type="InterPro" id="IPR052173">
    <property type="entry name" value="Beta-lactam_resp_regulator"/>
</dbReference>
<evidence type="ECO:0000313" key="3">
    <source>
        <dbReference type="EMBL" id="TWU56600.1"/>
    </source>
</evidence>
<keyword evidence="1" id="KW-1133">Transmembrane helix</keyword>
<gene>
    <name evidence="3" type="primary">blaR1_4</name>
    <name evidence="3" type="ORF">Poly51_25160</name>
</gene>